<feature type="compositionally biased region" description="Acidic residues" evidence="1">
    <location>
        <begin position="458"/>
        <end position="470"/>
    </location>
</feature>
<evidence type="ECO:0000313" key="2">
    <source>
        <dbReference type="EMBL" id="KAG0016898.1"/>
    </source>
</evidence>
<feature type="region of interest" description="Disordered" evidence="1">
    <location>
        <begin position="30"/>
        <end position="80"/>
    </location>
</feature>
<dbReference type="EMBL" id="JAAAID010000491">
    <property type="protein sequence ID" value="KAG0016898.1"/>
    <property type="molecule type" value="Genomic_DNA"/>
</dbReference>
<sequence>MASPHSPTATGGASGLETLASTAALHAAMIEDKTRTSLTRDSEKDRQMLMDSDKGKTRDMAMPRRRGLQKTATDKSMSYASSSLERLQSIEFYAASPEAGLSSRKLHSGMLIKGEQAKHADKMAKQAGNVQAHAIDMSFLPDYSSSSQGVRKRKHSDDPDTAVASGASTPGYRASPPSHSASASSTPPSSIQSISSSPFNAKQLDGDDPEQPFSDERATEQTQSQDDGQLNGSKRRRVFNVEDNDQGQSSAPEYRNLYPIVIADDEDNEDNQDGGSNSNDPQDLSGNRSHQDNDVLSDQADDECSVVEVYGGSPGPSNDSVNLNEVSGRREQSTTPTQLSDDSNATITPATASHVQRRSRSVERQAPTSRATDEIISSRVDDPEVEEVLEVIDLTRPERRTNYPRGDSLPRVPGLTPQHSFHLPTLQRLVSRSSESMERSQSRRANNSGSSIDVHEILDDDEDEEGDDQEDRFGNNTVRIDSEVREVQLDPHHPWARGPIQLILSPDRRSDDDQYLEGQRRRRLEDAVIVDDHLTQIDYDYVESESDADGTADQPEHVEIEDDGVSDEQIQADTNWILNLRRNETRTSPTSSRSQEAPSFQARSPPFQVRSPPPFQARSPPPFQARSRPFRARSPSFQARSPPFQARSPPFQARSSSFQARSPPFEAPSFSFEARPSSFPTSSRRSATPQANHRPVARRPSPVPLILPITTQRATSPPSASTTVPTSGGVISAQAGSKMLIKGLLKDSDATPATESWANQNLKCSICMDVMNIPTM</sequence>
<feature type="compositionally biased region" description="Polar residues" evidence="1">
    <location>
        <begin position="70"/>
        <end position="80"/>
    </location>
</feature>
<name>A0A9P6MWX6_9FUNG</name>
<organism evidence="2 3">
    <name type="scientific">Entomortierella chlamydospora</name>
    <dbReference type="NCBI Taxonomy" id="101097"/>
    <lineage>
        <taxon>Eukaryota</taxon>
        <taxon>Fungi</taxon>
        <taxon>Fungi incertae sedis</taxon>
        <taxon>Mucoromycota</taxon>
        <taxon>Mortierellomycotina</taxon>
        <taxon>Mortierellomycetes</taxon>
        <taxon>Mortierellales</taxon>
        <taxon>Mortierellaceae</taxon>
        <taxon>Entomortierella</taxon>
    </lineage>
</organism>
<feature type="compositionally biased region" description="Basic and acidic residues" evidence="1">
    <location>
        <begin position="30"/>
        <end position="62"/>
    </location>
</feature>
<dbReference type="Proteomes" id="UP000703661">
    <property type="component" value="Unassembled WGS sequence"/>
</dbReference>
<feature type="compositionally biased region" description="Acidic residues" evidence="1">
    <location>
        <begin position="263"/>
        <end position="272"/>
    </location>
</feature>
<keyword evidence="3" id="KW-1185">Reference proteome</keyword>
<evidence type="ECO:0000256" key="1">
    <source>
        <dbReference type="SAM" id="MobiDB-lite"/>
    </source>
</evidence>
<feature type="compositionally biased region" description="Polar residues" evidence="1">
    <location>
        <begin position="220"/>
        <end position="232"/>
    </location>
</feature>
<comment type="caution">
    <text evidence="2">The sequence shown here is derived from an EMBL/GenBank/DDBJ whole genome shotgun (WGS) entry which is preliminary data.</text>
</comment>
<feature type="compositionally biased region" description="Low complexity" evidence="1">
    <location>
        <begin position="174"/>
        <end position="198"/>
    </location>
</feature>
<proteinExistence type="predicted"/>
<feature type="compositionally biased region" description="Pro residues" evidence="1">
    <location>
        <begin position="611"/>
        <end position="623"/>
    </location>
</feature>
<feature type="compositionally biased region" description="Polar residues" evidence="1">
    <location>
        <begin position="586"/>
        <end position="602"/>
    </location>
</feature>
<reference evidence="2" key="1">
    <citation type="journal article" date="2020" name="Fungal Divers.">
        <title>Resolving the Mortierellaceae phylogeny through synthesis of multi-gene phylogenetics and phylogenomics.</title>
        <authorList>
            <person name="Vandepol N."/>
            <person name="Liber J."/>
            <person name="Desiro A."/>
            <person name="Na H."/>
            <person name="Kennedy M."/>
            <person name="Barry K."/>
            <person name="Grigoriev I.V."/>
            <person name="Miller A.N."/>
            <person name="O'Donnell K."/>
            <person name="Stajich J.E."/>
            <person name="Bonito G."/>
        </authorList>
    </citation>
    <scope>NUCLEOTIDE SEQUENCE</scope>
    <source>
        <strain evidence="2">NRRL 2769</strain>
    </source>
</reference>
<feature type="region of interest" description="Disordered" evidence="1">
    <location>
        <begin position="399"/>
        <end position="477"/>
    </location>
</feature>
<feature type="compositionally biased region" description="Low complexity" evidence="1">
    <location>
        <begin position="674"/>
        <end position="689"/>
    </location>
</feature>
<feature type="compositionally biased region" description="Polar residues" evidence="1">
    <location>
        <begin position="315"/>
        <end position="325"/>
    </location>
</feature>
<protein>
    <submittedName>
        <fullName evidence="2">Uncharacterized protein</fullName>
    </submittedName>
</protein>
<feature type="compositionally biased region" description="Polar residues" evidence="1">
    <location>
        <begin position="333"/>
        <end position="354"/>
    </location>
</feature>
<dbReference type="AlphaFoldDB" id="A0A9P6MWX6"/>
<accession>A0A9P6MWX6</accession>
<feature type="compositionally biased region" description="Low complexity" evidence="1">
    <location>
        <begin position="624"/>
        <end position="638"/>
    </location>
</feature>
<feature type="non-terminal residue" evidence="2">
    <location>
        <position position="1"/>
    </location>
</feature>
<evidence type="ECO:0000313" key="3">
    <source>
        <dbReference type="Proteomes" id="UP000703661"/>
    </source>
</evidence>
<feature type="region of interest" description="Disordered" evidence="1">
    <location>
        <begin position="141"/>
        <end position="385"/>
    </location>
</feature>
<feature type="region of interest" description="Disordered" evidence="1">
    <location>
        <begin position="577"/>
        <end position="701"/>
    </location>
</feature>
<gene>
    <name evidence="2" type="ORF">BGZ80_008811</name>
</gene>